<evidence type="ECO:0000256" key="6">
    <source>
        <dbReference type="SAM" id="MobiDB-lite"/>
    </source>
</evidence>
<dbReference type="GO" id="GO:0000976">
    <property type="term" value="F:transcription cis-regulatory region binding"/>
    <property type="evidence" value="ECO:0007669"/>
    <property type="project" value="TreeGrafter"/>
</dbReference>
<feature type="compositionally biased region" description="Acidic residues" evidence="6">
    <location>
        <begin position="179"/>
        <end position="189"/>
    </location>
</feature>
<proteinExistence type="predicted"/>
<organism evidence="8 9">
    <name type="scientific">Cytospora mali</name>
    <name type="common">Apple Valsa canker fungus</name>
    <name type="synonym">Valsa mali</name>
    <dbReference type="NCBI Taxonomy" id="578113"/>
    <lineage>
        <taxon>Eukaryota</taxon>
        <taxon>Fungi</taxon>
        <taxon>Dikarya</taxon>
        <taxon>Ascomycota</taxon>
        <taxon>Pezizomycotina</taxon>
        <taxon>Sordariomycetes</taxon>
        <taxon>Sordariomycetidae</taxon>
        <taxon>Diaporthales</taxon>
        <taxon>Cytosporaceae</taxon>
        <taxon>Cytospora</taxon>
    </lineage>
</organism>
<dbReference type="Proteomes" id="UP000078576">
    <property type="component" value="Unassembled WGS sequence"/>
</dbReference>
<dbReference type="Pfam" id="PF00172">
    <property type="entry name" value="Zn_clus"/>
    <property type="match status" value="1"/>
</dbReference>
<feature type="compositionally biased region" description="Polar residues" evidence="6">
    <location>
        <begin position="34"/>
        <end position="57"/>
    </location>
</feature>
<dbReference type="Gene3D" id="4.10.240.10">
    <property type="entry name" value="Zn(2)-C6 fungal-type DNA-binding domain"/>
    <property type="match status" value="1"/>
</dbReference>
<dbReference type="PANTHER" id="PTHR31845:SF17">
    <property type="entry name" value="ZN(II)2CYS6 TRANSCRIPTION FACTOR (EUROFUNG)"/>
    <property type="match status" value="1"/>
</dbReference>
<dbReference type="PROSITE" id="PS00463">
    <property type="entry name" value="ZN2_CY6_FUNGAL_1"/>
    <property type="match status" value="1"/>
</dbReference>
<dbReference type="PROSITE" id="PS50048">
    <property type="entry name" value="ZN2_CY6_FUNGAL_2"/>
    <property type="match status" value="1"/>
</dbReference>
<dbReference type="STRING" id="694573.A0A194V8R1"/>
<dbReference type="GO" id="GO:0005634">
    <property type="term" value="C:nucleus"/>
    <property type="evidence" value="ECO:0007669"/>
    <property type="project" value="UniProtKB-SubCell"/>
</dbReference>
<dbReference type="CDD" id="cd00067">
    <property type="entry name" value="GAL4"/>
    <property type="match status" value="1"/>
</dbReference>
<feature type="region of interest" description="Disordered" evidence="6">
    <location>
        <begin position="750"/>
        <end position="787"/>
    </location>
</feature>
<feature type="domain" description="Zn(2)-C6 fungal-type" evidence="7">
    <location>
        <begin position="67"/>
        <end position="99"/>
    </location>
</feature>
<dbReference type="OrthoDB" id="3429912at2759"/>
<dbReference type="EMBL" id="KN714745">
    <property type="protein sequence ID" value="KUI60211.1"/>
    <property type="molecule type" value="Genomic_DNA"/>
</dbReference>
<dbReference type="InterPro" id="IPR036864">
    <property type="entry name" value="Zn2-C6_fun-type_DNA-bd_sf"/>
</dbReference>
<evidence type="ECO:0000313" key="8">
    <source>
        <dbReference type="EMBL" id="KUI60211.1"/>
    </source>
</evidence>
<feature type="compositionally biased region" description="Polar residues" evidence="6">
    <location>
        <begin position="236"/>
        <end position="258"/>
    </location>
</feature>
<evidence type="ECO:0000259" key="7">
    <source>
        <dbReference type="PROSITE" id="PS50048"/>
    </source>
</evidence>
<dbReference type="GO" id="GO:0008270">
    <property type="term" value="F:zinc ion binding"/>
    <property type="evidence" value="ECO:0007669"/>
    <property type="project" value="InterPro"/>
</dbReference>
<evidence type="ECO:0000256" key="4">
    <source>
        <dbReference type="ARBA" id="ARBA00023163"/>
    </source>
</evidence>
<dbReference type="InterPro" id="IPR051089">
    <property type="entry name" value="prtT"/>
</dbReference>
<dbReference type="SUPFAM" id="SSF57701">
    <property type="entry name" value="Zn2/Cys6 DNA-binding domain"/>
    <property type="match status" value="1"/>
</dbReference>
<evidence type="ECO:0000256" key="3">
    <source>
        <dbReference type="ARBA" id="ARBA00023125"/>
    </source>
</evidence>
<dbReference type="AlphaFoldDB" id="A0A194V8R1"/>
<evidence type="ECO:0000256" key="5">
    <source>
        <dbReference type="ARBA" id="ARBA00023242"/>
    </source>
</evidence>
<evidence type="ECO:0000256" key="2">
    <source>
        <dbReference type="ARBA" id="ARBA00023015"/>
    </source>
</evidence>
<keyword evidence="5" id="KW-0539">Nucleus</keyword>
<dbReference type="InterPro" id="IPR001138">
    <property type="entry name" value="Zn2Cys6_DnaBD"/>
</dbReference>
<evidence type="ECO:0000256" key="1">
    <source>
        <dbReference type="ARBA" id="ARBA00004123"/>
    </source>
</evidence>
<keyword evidence="3" id="KW-0238">DNA-binding</keyword>
<gene>
    <name evidence="8" type="ORF">VP1G_07411</name>
</gene>
<feature type="region of interest" description="Disordered" evidence="6">
    <location>
        <begin position="1"/>
        <end position="61"/>
    </location>
</feature>
<dbReference type="SMART" id="SM00066">
    <property type="entry name" value="GAL4"/>
    <property type="match status" value="1"/>
</dbReference>
<feature type="compositionally biased region" description="Polar residues" evidence="6">
    <location>
        <begin position="155"/>
        <end position="164"/>
    </location>
</feature>
<keyword evidence="2" id="KW-0805">Transcription regulation</keyword>
<evidence type="ECO:0000313" key="9">
    <source>
        <dbReference type="Proteomes" id="UP000078576"/>
    </source>
</evidence>
<keyword evidence="9" id="KW-1185">Reference proteome</keyword>
<reference evidence="9" key="1">
    <citation type="submission" date="2014-12" db="EMBL/GenBank/DDBJ databases">
        <title>Genome Sequence of Valsa Canker Pathogens Uncovers a Specific Adaption of Colonization on Woody Bark.</title>
        <authorList>
            <person name="Yin Z."/>
            <person name="Liu H."/>
            <person name="Gao X."/>
            <person name="Li Z."/>
            <person name="Song N."/>
            <person name="Ke X."/>
            <person name="Dai Q."/>
            <person name="Wu Y."/>
            <person name="Sun Y."/>
            <person name="Xu J.-R."/>
            <person name="Kang Z.K."/>
            <person name="Wang L."/>
            <person name="Huang L."/>
        </authorList>
    </citation>
    <scope>NUCLEOTIDE SEQUENCE [LARGE SCALE GENOMIC DNA]</scope>
    <source>
        <strain evidence="9">SXYL134</strain>
    </source>
</reference>
<dbReference type="PANTHER" id="PTHR31845">
    <property type="entry name" value="FINGER DOMAIN PROTEIN, PUTATIVE-RELATED"/>
    <property type="match status" value="1"/>
</dbReference>
<dbReference type="GO" id="GO:0000981">
    <property type="term" value="F:DNA-binding transcription factor activity, RNA polymerase II-specific"/>
    <property type="evidence" value="ECO:0007669"/>
    <property type="project" value="InterPro"/>
</dbReference>
<protein>
    <submittedName>
        <fullName evidence="8">Protein priB</fullName>
    </submittedName>
</protein>
<feature type="compositionally biased region" description="Polar residues" evidence="6">
    <location>
        <begin position="750"/>
        <end position="767"/>
    </location>
</feature>
<keyword evidence="4" id="KW-0804">Transcription</keyword>
<sequence>MEHPETAADTVTVKPEPRNAVASNGPRDHPDFPLSTTTSPGLSQYGQNGGAQTTSPSNEHRTPKIAACLSCRRSKVRCEKGIDPIRCRRCVQTGSDCVRPTFNVGRRKGVKNKRKGLEKALYQVEEALRRAGPAFQGTDAGKAISELKVMIASGQEPQLNGSGDSNKRPRLNTAASSEPQDDSSSEEEDSPRPRKTSIGRRPSPVSHRHVKVEERLAVEDAENPLQLLARASNLHMSPVSSHDQSPGTATSQQPNSTIEDLDPELRYVETFFGTTSFNIDRSEGYDPIELGLVTEDEAETLFEFFHKNLAHTRWGLDPALYTVPWTRSRSSFLFTSIMAAASLFIESAGALSRRLSNHCKWLANKVIEKRHRSTEIVLAFMINVPWMGPGVHSTDDETCWYVSMAATIAIDLQLPRISTPWERFRNGTSGDLARQDCMDPEIALKQGGFKDIDPNSELGRRLVRRRERCWIALFVLERGMCLARGRNYTIPITPLIRRCDRWHISDIADSMDGHLVSMAVLRRDLDDLFATIRSLCDGSREAMTDGSLIARSIQSAIDGFFEQWHLEWGMSIGTGPQHRLPPYVEILVTHTRLSIYSSVINHPTAPLEVRHFFRTAGLSAALNVMRAAVQGESELFSMPNNSAIMVSFAACFALKLSRQITGGSSSNMLAPSVRTLIEETADLLEKVGSITKHRNGMGRLYGKYLRILVKKAASASEVPGPSRHGHGTPRAVAAYGDYTRQNSSGLAFSRSAAATNPRPASTSSNVDSAGFAIPPPPSSSALGTYGNQGWTTTNSSDLFQFSAMSDDQIVEALNRAGGEFDTGAYSGGMGGSSGGGGGSGSGFSWEDATNFDWMNWNNLPDFGF</sequence>
<accession>A0A194V8R1</accession>
<comment type="subcellular location">
    <subcellularLocation>
        <location evidence="1">Nucleus</location>
    </subcellularLocation>
</comment>
<name>A0A194V8R1_CYTMA</name>
<feature type="region of interest" description="Disordered" evidence="6">
    <location>
        <begin position="236"/>
        <end position="260"/>
    </location>
</feature>
<dbReference type="CDD" id="cd12148">
    <property type="entry name" value="fungal_TF_MHR"/>
    <property type="match status" value="1"/>
</dbReference>
<feature type="region of interest" description="Disordered" evidence="6">
    <location>
        <begin position="155"/>
        <end position="217"/>
    </location>
</feature>